<dbReference type="CDD" id="cd18186">
    <property type="entry name" value="BTB_POZ_ZBTB_KLHL-like"/>
    <property type="match status" value="1"/>
</dbReference>
<protein>
    <recommendedName>
        <fullName evidence="4">BTB domain-containing protein</fullName>
    </recommendedName>
</protein>
<feature type="compositionally biased region" description="Polar residues" evidence="1">
    <location>
        <begin position="28"/>
        <end position="38"/>
    </location>
</feature>
<accession>R0K571</accession>
<dbReference type="Gene3D" id="3.30.710.10">
    <property type="entry name" value="Potassium Channel Kv1.1, Chain A"/>
    <property type="match status" value="1"/>
</dbReference>
<feature type="region of interest" description="Disordered" evidence="1">
    <location>
        <begin position="1"/>
        <end position="40"/>
    </location>
</feature>
<organism evidence="2 3">
    <name type="scientific">Exserohilum turcicum (strain 28A)</name>
    <name type="common">Northern leaf blight fungus</name>
    <name type="synonym">Setosphaeria turcica</name>
    <dbReference type="NCBI Taxonomy" id="671987"/>
    <lineage>
        <taxon>Eukaryota</taxon>
        <taxon>Fungi</taxon>
        <taxon>Dikarya</taxon>
        <taxon>Ascomycota</taxon>
        <taxon>Pezizomycotina</taxon>
        <taxon>Dothideomycetes</taxon>
        <taxon>Pleosporomycetidae</taxon>
        <taxon>Pleosporales</taxon>
        <taxon>Pleosporineae</taxon>
        <taxon>Pleosporaceae</taxon>
        <taxon>Exserohilum</taxon>
    </lineage>
</organism>
<reference evidence="2 3" key="2">
    <citation type="journal article" date="2013" name="PLoS Genet.">
        <title>Comparative genome structure, secondary metabolite, and effector coding capacity across Cochliobolus pathogens.</title>
        <authorList>
            <person name="Condon B.J."/>
            <person name="Leng Y."/>
            <person name="Wu D."/>
            <person name="Bushley K.E."/>
            <person name="Ohm R.A."/>
            <person name="Otillar R."/>
            <person name="Martin J."/>
            <person name="Schackwitz W."/>
            <person name="Grimwood J."/>
            <person name="MohdZainudin N."/>
            <person name="Xue C."/>
            <person name="Wang R."/>
            <person name="Manning V.A."/>
            <person name="Dhillon B."/>
            <person name="Tu Z.J."/>
            <person name="Steffenson B.J."/>
            <person name="Salamov A."/>
            <person name="Sun H."/>
            <person name="Lowry S."/>
            <person name="LaButti K."/>
            <person name="Han J."/>
            <person name="Copeland A."/>
            <person name="Lindquist E."/>
            <person name="Barry K."/>
            <person name="Schmutz J."/>
            <person name="Baker S.E."/>
            <person name="Ciuffetti L.M."/>
            <person name="Grigoriev I.V."/>
            <person name="Zhong S."/>
            <person name="Turgeon B.G."/>
        </authorList>
    </citation>
    <scope>NUCLEOTIDE SEQUENCE [LARGE SCALE GENOMIC DNA]</scope>
    <source>
        <strain evidence="3">28A</strain>
    </source>
</reference>
<evidence type="ECO:0000313" key="3">
    <source>
        <dbReference type="Proteomes" id="UP000016935"/>
    </source>
</evidence>
<evidence type="ECO:0000256" key="1">
    <source>
        <dbReference type="SAM" id="MobiDB-lite"/>
    </source>
</evidence>
<sequence>MDPGDRKRGFSNAFHPSNDPYRKALRSITGSTASSRPSFDTPIVMFGSNKENKEPFFNTTTELMKLFDAPQSHVRQPLGPRFFEPHAELPYDSMDFTMSENPIPLSEQGHQINSSAVGYGSDPCSSSPFDGVLASCSYTEPGPVIFEDPDTPVYDQLDHTGKVTPTDLSFQDLSLQESPETWLPGQCQSPTRVTRTSVFMVESKSLQRYFPTLDPEDIAIYFDKGKQVMKVNKYLLSNASHFLAAMLNVPSLEGHTRCIRLRDDFPYAIAAMVQFIENDIYAFDPNMRTQYPHITLLDLHIHAYIVGAKYSVHRLCDHAIDEYLNIGRMILSMGIRVRDTDTMDFPADHSPHANTNSPVSSVVNSFLDSLVLIWRNTSHRDDALRDAVLELLKPQLPQLMHLKFFQTLMMEMPGFGDDVVQSLAEDGFDVKAYPVLPGFRKKGTVWFSGA</sequence>
<proteinExistence type="predicted"/>
<dbReference type="AlphaFoldDB" id="R0K571"/>
<dbReference type="OrthoDB" id="6359816at2759"/>
<reference evidence="2 3" key="1">
    <citation type="journal article" date="2012" name="PLoS Pathog.">
        <title>Diverse lifestyles and strategies of plant pathogenesis encoded in the genomes of eighteen Dothideomycetes fungi.</title>
        <authorList>
            <person name="Ohm R.A."/>
            <person name="Feau N."/>
            <person name="Henrissat B."/>
            <person name="Schoch C.L."/>
            <person name="Horwitz B.A."/>
            <person name="Barry K.W."/>
            <person name="Condon B.J."/>
            <person name="Copeland A.C."/>
            <person name="Dhillon B."/>
            <person name="Glaser F."/>
            <person name="Hesse C.N."/>
            <person name="Kosti I."/>
            <person name="LaButti K."/>
            <person name="Lindquist E.A."/>
            <person name="Lucas S."/>
            <person name="Salamov A.A."/>
            <person name="Bradshaw R.E."/>
            <person name="Ciuffetti L."/>
            <person name="Hamelin R.C."/>
            <person name="Kema G.H.J."/>
            <person name="Lawrence C."/>
            <person name="Scott J.A."/>
            <person name="Spatafora J.W."/>
            <person name="Turgeon B.G."/>
            <person name="de Wit P.J.G.M."/>
            <person name="Zhong S."/>
            <person name="Goodwin S.B."/>
            <person name="Grigoriev I.V."/>
        </authorList>
    </citation>
    <scope>NUCLEOTIDE SEQUENCE [LARGE SCALE GENOMIC DNA]</scope>
    <source>
        <strain evidence="3">28A</strain>
    </source>
</reference>
<dbReference type="RefSeq" id="XP_008027070.1">
    <property type="nucleotide sequence ID" value="XM_008028879.1"/>
</dbReference>
<dbReference type="HOGENOM" id="CLU_634564_0_0_1"/>
<dbReference type="InterPro" id="IPR011333">
    <property type="entry name" value="SKP1/BTB/POZ_sf"/>
</dbReference>
<name>R0K571_EXST2</name>
<evidence type="ECO:0000313" key="2">
    <source>
        <dbReference type="EMBL" id="EOA84649.1"/>
    </source>
</evidence>
<gene>
    <name evidence="2" type="ORF">SETTUDRAFT_41909</name>
</gene>
<evidence type="ECO:0008006" key="4">
    <source>
        <dbReference type="Google" id="ProtNLM"/>
    </source>
</evidence>
<dbReference type="EMBL" id="KB908703">
    <property type="protein sequence ID" value="EOA84649.1"/>
    <property type="molecule type" value="Genomic_DNA"/>
</dbReference>
<dbReference type="GeneID" id="19404729"/>
<dbReference type="eggNOG" id="ENOG502R8FG">
    <property type="taxonomic scope" value="Eukaryota"/>
</dbReference>
<dbReference type="Proteomes" id="UP000016935">
    <property type="component" value="Unassembled WGS sequence"/>
</dbReference>
<keyword evidence="3" id="KW-1185">Reference proteome</keyword>